<evidence type="ECO:0000256" key="1">
    <source>
        <dbReference type="PROSITE-ProRule" id="PRU01076"/>
    </source>
</evidence>
<dbReference type="SMART" id="SM00966">
    <property type="entry name" value="SpoVT_AbrB"/>
    <property type="match status" value="1"/>
</dbReference>
<evidence type="ECO:0000313" key="3">
    <source>
        <dbReference type="EMBL" id="SFT25560.1"/>
    </source>
</evidence>
<protein>
    <submittedName>
        <fullName evidence="3">Antitoxin MazE</fullName>
    </submittedName>
</protein>
<dbReference type="EMBL" id="FOZU01000069">
    <property type="protein sequence ID" value="SFT25560.1"/>
    <property type="molecule type" value="Genomic_DNA"/>
</dbReference>
<dbReference type="Pfam" id="PF04014">
    <property type="entry name" value="MazE_antitoxin"/>
    <property type="match status" value="1"/>
</dbReference>
<gene>
    <name evidence="3" type="ORF">SAMN05444586_10694</name>
</gene>
<dbReference type="Proteomes" id="UP000182827">
    <property type="component" value="Unassembled WGS sequence"/>
</dbReference>
<dbReference type="PANTHER" id="PTHR40516">
    <property type="entry name" value="ANTITOXIN CHPS-RELATED"/>
    <property type="match status" value="1"/>
</dbReference>
<proteinExistence type="predicted"/>
<organism evidence="3 4">
    <name type="scientific">Acinetobacter bohemicus</name>
    <dbReference type="NCBI Taxonomy" id="1435036"/>
    <lineage>
        <taxon>Bacteria</taxon>
        <taxon>Pseudomonadati</taxon>
        <taxon>Pseudomonadota</taxon>
        <taxon>Gammaproteobacteria</taxon>
        <taxon>Moraxellales</taxon>
        <taxon>Moraxellaceae</taxon>
        <taxon>Acinetobacter</taxon>
    </lineage>
</organism>
<dbReference type="PANTHER" id="PTHR40516:SF1">
    <property type="entry name" value="ANTITOXIN CHPS-RELATED"/>
    <property type="match status" value="1"/>
</dbReference>
<keyword evidence="4" id="KW-1185">Reference proteome</keyword>
<dbReference type="InterPro" id="IPR037914">
    <property type="entry name" value="SpoVT-AbrB_sf"/>
</dbReference>
<dbReference type="SUPFAM" id="SSF89447">
    <property type="entry name" value="AbrB/MazE/MraZ-like"/>
    <property type="match status" value="1"/>
</dbReference>
<evidence type="ECO:0000313" key="4">
    <source>
        <dbReference type="Proteomes" id="UP000182827"/>
    </source>
</evidence>
<dbReference type="RefSeq" id="WP_074947931.1">
    <property type="nucleotide sequence ID" value="NZ_FOZU01000069.1"/>
</dbReference>
<dbReference type="AlphaFoldDB" id="A0A1I6WHU6"/>
<reference evidence="4" key="1">
    <citation type="submission" date="2016-10" db="EMBL/GenBank/DDBJ databases">
        <authorList>
            <person name="Varghese N."/>
            <person name="Submissions S."/>
        </authorList>
    </citation>
    <scope>NUCLEOTIDE SEQUENCE [LARGE SCALE GENOMIC DNA]</scope>
    <source>
        <strain evidence="4">ANC 5076</strain>
    </source>
</reference>
<dbReference type="InterPro" id="IPR039052">
    <property type="entry name" value="Antitox_PemI-like"/>
</dbReference>
<feature type="domain" description="SpoVT-AbrB" evidence="2">
    <location>
        <begin position="3"/>
        <end position="48"/>
    </location>
</feature>
<accession>A0A1I6WHU6</accession>
<sequence>MELAIKKWGNSAAVRLPSVFLESLNLKLDSLVEVFTQDDSIVIKPIRQKSNISLEQLLEGITPENLHGEVETGQAVGKECY</sequence>
<dbReference type="PROSITE" id="PS51740">
    <property type="entry name" value="SPOVT_ABRB"/>
    <property type="match status" value="1"/>
</dbReference>
<name>A0A1I6WHU6_9GAMM</name>
<dbReference type="GO" id="GO:0097351">
    <property type="term" value="F:toxin sequestering activity"/>
    <property type="evidence" value="ECO:0007669"/>
    <property type="project" value="InterPro"/>
</dbReference>
<dbReference type="Gene3D" id="2.10.260.10">
    <property type="match status" value="1"/>
</dbReference>
<keyword evidence="1" id="KW-0238">DNA-binding</keyword>
<evidence type="ECO:0000259" key="2">
    <source>
        <dbReference type="PROSITE" id="PS51740"/>
    </source>
</evidence>
<dbReference type="GO" id="GO:0003677">
    <property type="term" value="F:DNA binding"/>
    <property type="evidence" value="ECO:0007669"/>
    <property type="project" value="UniProtKB-UniRule"/>
</dbReference>
<dbReference type="InterPro" id="IPR007159">
    <property type="entry name" value="SpoVT-AbrB_dom"/>
</dbReference>